<keyword evidence="5" id="KW-1015">Disulfide bond</keyword>
<reference evidence="8" key="2">
    <citation type="submission" date="2020-05" db="UniProtKB">
        <authorList>
            <consortium name="EnsemblMetazoa"/>
        </authorList>
    </citation>
    <scope>IDENTIFICATION</scope>
    <source>
        <strain evidence="8">ACHKN1017</strain>
    </source>
</reference>
<feature type="domain" description="Peptidase S1" evidence="7">
    <location>
        <begin position="56"/>
        <end position="360"/>
    </location>
</feature>
<dbReference type="PANTHER" id="PTHR24260:SF135">
    <property type="entry name" value="CLIP DOMAIN-CONTAINING SERINE PROTEASE-RELATED"/>
    <property type="match status" value="1"/>
</dbReference>
<dbReference type="GO" id="GO:0004252">
    <property type="term" value="F:serine-type endopeptidase activity"/>
    <property type="evidence" value="ECO:0007669"/>
    <property type="project" value="InterPro"/>
</dbReference>
<dbReference type="InterPro" id="IPR051333">
    <property type="entry name" value="CLIP_Serine_Protease"/>
</dbReference>
<dbReference type="Proteomes" id="UP000075881">
    <property type="component" value="Unassembled WGS sequence"/>
</dbReference>
<evidence type="ECO:0000256" key="1">
    <source>
        <dbReference type="ARBA" id="ARBA00022670"/>
    </source>
</evidence>
<dbReference type="VEuPathDB" id="VectorBase:ACHR007352"/>
<dbReference type="Gene3D" id="3.30.1640.30">
    <property type="match status" value="1"/>
</dbReference>
<dbReference type="Gene3D" id="2.40.10.10">
    <property type="entry name" value="Trypsin-like serine proteases"/>
    <property type="match status" value="2"/>
</dbReference>
<evidence type="ECO:0000256" key="2">
    <source>
        <dbReference type="ARBA" id="ARBA00022729"/>
    </source>
</evidence>
<dbReference type="InterPro" id="IPR001314">
    <property type="entry name" value="Peptidase_S1A"/>
</dbReference>
<dbReference type="SMART" id="SM00020">
    <property type="entry name" value="Tryp_SPc"/>
    <property type="match status" value="2"/>
</dbReference>
<dbReference type="InterPro" id="IPR009003">
    <property type="entry name" value="Peptidase_S1_PA"/>
</dbReference>
<dbReference type="InterPro" id="IPR043504">
    <property type="entry name" value="Peptidase_S1_PA_chymotrypsin"/>
</dbReference>
<comment type="similarity">
    <text evidence="6">Belongs to the peptidase S1 family. CLIP subfamily.</text>
</comment>
<proteinExistence type="inferred from homology"/>
<evidence type="ECO:0000256" key="3">
    <source>
        <dbReference type="ARBA" id="ARBA00022801"/>
    </source>
</evidence>
<dbReference type="InterPro" id="IPR001254">
    <property type="entry name" value="Trypsin_dom"/>
</dbReference>
<dbReference type="CDD" id="cd00190">
    <property type="entry name" value="Tryp_SPc"/>
    <property type="match status" value="2"/>
</dbReference>
<reference evidence="9" key="1">
    <citation type="submission" date="2013-03" db="EMBL/GenBank/DDBJ databases">
        <title>The Genome Sequence of Anopheles christyi ACHKN1017.</title>
        <authorList>
            <consortium name="The Broad Institute Genomics Platform"/>
            <person name="Neafsey D.E."/>
            <person name="Besansky N."/>
            <person name="Walker B."/>
            <person name="Young S.K."/>
            <person name="Zeng Q."/>
            <person name="Gargeya S."/>
            <person name="Fitzgerald M."/>
            <person name="Haas B."/>
            <person name="Abouelleil A."/>
            <person name="Allen A.W."/>
            <person name="Alvarado L."/>
            <person name="Arachchi H.M."/>
            <person name="Berlin A.M."/>
            <person name="Chapman S.B."/>
            <person name="Gainer-Dewar J."/>
            <person name="Goldberg J."/>
            <person name="Griggs A."/>
            <person name="Gujja S."/>
            <person name="Hansen M."/>
            <person name="Howarth C."/>
            <person name="Imamovic A."/>
            <person name="Ireland A."/>
            <person name="Larimer J."/>
            <person name="McCowan C."/>
            <person name="Murphy C."/>
            <person name="Pearson M."/>
            <person name="Poon T.W."/>
            <person name="Priest M."/>
            <person name="Roberts A."/>
            <person name="Saif S."/>
            <person name="Shea T."/>
            <person name="Sisk P."/>
            <person name="Sykes S."/>
            <person name="Wortman J."/>
            <person name="Nusbaum C."/>
            <person name="Birren B."/>
        </authorList>
    </citation>
    <scope>NUCLEOTIDE SEQUENCE [LARGE SCALE GENOMIC DNA]</scope>
    <source>
        <strain evidence="9">ACHKN1017</strain>
    </source>
</reference>
<dbReference type="STRING" id="43041.A0A182K9B5"/>
<evidence type="ECO:0000313" key="9">
    <source>
        <dbReference type="Proteomes" id="UP000075881"/>
    </source>
</evidence>
<keyword evidence="3" id="KW-0378">Hydrolase</keyword>
<sequence length="715" mass="79268">MIGAAGACPLNSEQYCCADLDIRWHTKTTVKRRMEYTQVDSSKPATETCLQTQLGLDSGSVGRASLDTSFGVFIAYRGSRSRCVGSLITPEYVLTAAHCVRKLEAMTLFVNALHVTHDPVLGGFHGDVEPMYVREAILHGEYNFTTRDHDIALLRLNGSVTQEDSASSSRPICIPMGKQHDEMASVGYTLSCFGWGLNARGKPSDSKQWMTLERISLELCQARMDLLRVILTERVIVSERNICTITITGHDAFAGYSGGPLMYRKAGTWYLIGLINYGVGATIVGELCTGVASKMVRTGTRLALVVLLLVNFALGQRQVNQPCILANGASGRCVRIGECSKIAELTSRDVLYLWETQQIRAVLRACDSDENSSDPIVCCEVSQSTPARRRFHTPIPVVSTTTSTTTTSAPTRRTTRLLVTRQRSTTPRSWTPTTVRTSSTSSTTIRYDHFKDVLPARCGEMTPMSLVNSDVEDEGNLHVWVVYLEIQRRRGKARCVGTLIQERYVLTAAHCVQRLKVENIKLYFGLFLISTLAQCLADGECQERRAAEFIVHQEYNSHGSMNDIALIRLSEAVYMTDDVRPACLPLDYLFDESLSDRVLSLGWGEYEGTASDSKRIVELKVIGQEECGKRLQEWSRFNASMIFSVMCTIGRQAGEDVCEGDSGAPILQLRDGRFFVVGLVSFGPRCGMETFPGVSMRVSEYKNWILTNLKRIDGG</sequence>
<keyword evidence="1" id="KW-0645">Protease</keyword>
<dbReference type="PROSITE" id="PS00134">
    <property type="entry name" value="TRYPSIN_HIS"/>
    <property type="match status" value="1"/>
</dbReference>
<accession>A0A182K9B5</accession>
<evidence type="ECO:0000256" key="4">
    <source>
        <dbReference type="ARBA" id="ARBA00022825"/>
    </source>
</evidence>
<dbReference type="PROSITE" id="PS50240">
    <property type="entry name" value="TRYPSIN_DOM"/>
    <property type="match status" value="2"/>
</dbReference>
<dbReference type="Pfam" id="PF12032">
    <property type="entry name" value="CLIP"/>
    <property type="match status" value="1"/>
</dbReference>
<dbReference type="PANTHER" id="PTHR24260">
    <property type="match status" value="1"/>
</dbReference>
<evidence type="ECO:0000256" key="6">
    <source>
        <dbReference type="ARBA" id="ARBA00024195"/>
    </source>
</evidence>
<keyword evidence="2" id="KW-0732">Signal</keyword>
<dbReference type="PRINTS" id="PR00722">
    <property type="entry name" value="CHYMOTRYPSIN"/>
</dbReference>
<organism evidence="8 9">
    <name type="scientific">Anopheles christyi</name>
    <dbReference type="NCBI Taxonomy" id="43041"/>
    <lineage>
        <taxon>Eukaryota</taxon>
        <taxon>Metazoa</taxon>
        <taxon>Ecdysozoa</taxon>
        <taxon>Arthropoda</taxon>
        <taxon>Hexapoda</taxon>
        <taxon>Insecta</taxon>
        <taxon>Pterygota</taxon>
        <taxon>Neoptera</taxon>
        <taxon>Endopterygota</taxon>
        <taxon>Diptera</taxon>
        <taxon>Nematocera</taxon>
        <taxon>Culicoidea</taxon>
        <taxon>Culicidae</taxon>
        <taxon>Anophelinae</taxon>
        <taxon>Anopheles</taxon>
    </lineage>
</organism>
<dbReference type="EnsemblMetazoa" id="ACHR007352-RA">
    <property type="protein sequence ID" value="ACHR007352-PA"/>
    <property type="gene ID" value="ACHR007352"/>
</dbReference>
<dbReference type="FunFam" id="2.40.10.10:FF:000060">
    <property type="entry name" value="Acrosin"/>
    <property type="match status" value="1"/>
</dbReference>
<dbReference type="InterPro" id="IPR018114">
    <property type="entry name" value="TRYPSIN_HIS"/>
</dbReference>
<name>A0A182K9B5_9DIPT</name>
<dbReference type="Pfam" id="PF00089">
    <property type="entry name" value="Trypsin"/>
    <property type="match status" value="2"/>
</dbReference>
<evidence type="ECO:0000259" key="7">
    <source>
        <dbReference type="PROSITE" id="PS50240"/>
    </source>
</evidence>
<evidence type="ECO:0000256" key="5">
    <source>
        <dbReference type="ARBA" id="ARBA00023157"/>
    </source>
</evidence>
<dbReference type="GO" id="GO:0006508">
    <property type="term" value="P:proteolysis"/>
    <property type="evidence" value="ECO:0007669"/>
    <property type="project" value="UniProtKB-KW"/>
</dbReference>
<keyword evidence="9" id="KW-1185">Reference proteome</keyword>
<feature type="domain" description="Peptidase S1" evidence="7">
    <location>
        <begin position="466"/>
        <end position="710"/>
    </location>
</feature>
<dbReference type="InterPro" id="IPR022700">
    <property type="entry name" value="CLIP"/>
</dbReference>
<keyword evidence="4" id="KW-0720">Serine protease</keyword>
<protein>
    <recommendedName>
        <fullName evidence="7">Peptidase S1 domain-containing protein</fullName>
    </recommendedName>
</protein>
<dbReference type="InterPro" id="IPR038565">
    <property type="entry name" value="CLIP_sf"/>
</dbReference>
<dbReference type="SUPFAM" id="SSF50494">
    <property type="entry name" value="Trypsin-like serine proteases"/>
    <property type="match status" value="2"/>
</dbReference>
<evidence type="ECO:0000313" key="8">
    <source>
        <dbReference type="EnsemblMetazoa" id="ACHR007352-PA"/>
    </source>
</evidence>
<dbReference type="AlphaFoldDB" id="A0A182K9B5"/>